<dbReference type="RefSeq" id="WP_126111646.1">
    <property type="nucleotide sequence ID" value="NZ_CP034465.1"/>
</dbReference>
<organism evidence="5 6">
    <name type="scientific">Jeotgalibaca ciconiae</name>
    <dbReference type="NCBI Taxonomy" id="2496265"/>
    <lineage>
        <taxon>Bacteria</taxon>
        <taxon>Bacillati</taxon>
        <taxon>Bacillota</taxon>
        <taxon>Bacilli</taxon>
        <taxon>Lactobacillales</taxon>
        <taxon>Carnobacteriaceae</taxon>
        <taxon>Jeotgalibaca</taxon>
    </lineage>
</organism>
<dbReference type="InterPro" id="IPR018060">
    <property type="entry name" value="HTH_AraC"/>
</dbReference>
<dbReference type="PROSITE" id="PS00041">
    <property type="entry name" value="HTH_ARAC_FAMILY_1"/>
    <property type="match status" value="1"/>
</dbReference>
<dbReference type="Proteomes" id="UP000273326">
    <property type="component" value="Chromosome"/>
</dbReference>
<feature type="domain" description="HTH araC/xylS-type" evidence="4">
    <location>
        <begin position="191"/>
        <end position="289"/>
    </location>
</feature>
<dbReference type="AlphaFoldDB" id="A0A3Q9BM18"/>
<dbReference type="PRINTS" id="PR00032">
    <property type="entry name" value="HTHARAC"/>
</dbReference>
<dbReference type="InterPro" id="IPR020449">
    <property type="entry name" value="Tscrpt_reg_AraC-type_HTH"/>
</dbReference>
<dbReference type="InterPro" id="IPR037923">
    <property type="entry name" value="HTH-like"/>
</dbReference>
<dbReference type="PANTHER" id="PTHR43280:SF2">
    <property type="entry name" value="HTH-TYPE TRANSCRIPTIONAL REGULATOR EXSA"/>
    <property type="match status" value="1"/>
</dbReference>
<dbReference type="Gene3D" id="1.10.10.60">
    <property type="entry name" value="Homeodomain-like"/>
    <property type="match status" value="2"/>
</dbReference>
<evidence type="ECO:0000259" key="4">
    <source>
        <dbReference type="PROSITE" id="PS01124"/>
    </source>
</evidence>
<evidence type="ECO:0000313" key="5">
    <source>
        <dbReference type="EMBL" id="AZP05345.1"/>
    </source>
</evidence>
<evidence type="ECO:0000256" key="1">
    <source>
        <dbReference type="ARBA" id="ARBA00023015"/>
    </source>
</evidence>
<dbReference type="InterPro" id="IPR018062">
    <property type="entry name" value="HTH_AraC-typ_CS"/>
</dbReference>
<accession>A0A3Q9BM18</accession>
<protein>
    <submittedName>
        <fullName evidence="5">AraC family transcriptional regulator</fullName>
    </submittedName>
</protein>
<keyword evidence="2" id="KW-0238">DNA-binding</keyword>
<dbReference type="SUPFAM" id="SSF46689">
    <property type="entry name" value="Homeodomain-like"/>
    <property type="match status" value="1"/>
</dbReference>
<evidence type="ECO:0000313" key="6">
    <source>
        <dbReference type="Proteomes" id="UP000273326"/>
    </source>
</evidence>
<dbReference type="PANTHER" id="PTHR43280">
    <property type="entry name" value="ARAC-FAMILY TRANSCRIPTIONAL REGULATOR"/>
    <property type="match status" value="1"/>
</dbReference>
<dbReference type="EMBL" id="CP034465">
    <property type="protein sequence ID" value="AZP05345.1"/>
    <property type="molecule type" value="Genomic_DNA"/>
</dbReference>
<dbReference type="Gene3D" id="2.60.120.280">
    <property type="entry name" value="Regulatory protein AraC"/>
    <property type="match status" value="1"/>
</dbReference>
<evidence type="ECO:0000256" key="2">
    <source>
        <dbReference type="ARBA" id="ARBA00023125"/>
    </source>
</evidence>
<dbReference type="KEGG" id="jeh:EJN90_12220"/>
<dbReference type="Pfam" id="PF02311">
    <property type="entry name" value="AraC_binding"/>
    <property type="match status" value="1"/>
</dbReference>
<gene>
    <name evidence="5" type="ORF">EJN90_12220</name>
</gene>
<keyword evidence="1" id="KW-0805">Transcription regulation</keyword>
<dbReference type="InterPro" id="IPR009057">
    <property type="entry name" value="Homeodomain-like_sf"/>
</dbReference>
<dbReference type="GO" id="GO:0003700">
    <property type="term" value="F:DNA-binding transcription factor activity"/>
    <property type="evidence" value="ECO:0007669"/>
    <property type="project" value="InterPro"/>
</dbReference>
<dbReference type="PROSITE" id="PS01124">
    <property type="entry name" value="HTH_ARAC_FAMILY_2"/>
    <property type="match status" value="1"/>
</dbReference>
<proteinExistence type="predicted"/>
<dbReference type="Pfam" id="PF12833">
    <property type="entry name" value="HTH_18"/>
    <property type="match status" value="1"/>
</dbReference>
<sequence length="290" mass="34564">MKYWEKGNHTWSNDSLRQIRTPTQKSQELFYYIQEIGYFKANKPYYTERENLPSYLMKFTLSGEGQLTYQNKVHRIRAGDVFFIDCQEYQLYETISEEPWEMDWIHINGANIHAFYNEYSKNKSPIFHVDQTNLKTNPIHLIITQLLQLTTESDARTDFQCSVLIHELLNQLLIQKFELDFEDAEIPKYILEVKTLLDNQFKENISLEDLENRFHLNKFQIVKDFSKFIGTPPIDYQINQKISYAKDLLRYSNLSIKEISLEIGLENFAYFSRLFKKRTGLSPSVYRRIG</sequence>
<dbReference type="OrthoDB" id="62429at2"/>
<dbReference type="InterPro" id="IPR003313">
    <property type="entry name" value="AraC-bd"/>
</dbReference>
<reference evidence="6" key="1">
    <citation type="submission" date="2018-12" db="EMBL/GenBank/DDBJ databases">
        <title>Complete genome sequencing of Jeotgalibaca sp. H21T32.</title>
        <authorList>
            <person name="Bae J.-W."/>
            <person name="Lee S.-Y."/>
        </authorList>
    </citation>
    <scope>NUCLEOTIDE SEQUENCE [LARGE SCALE GENOMIC DNA]</scope>
    <source>
        <strain evidence="6">H21T32</strain>
    </source>
</reference>
<dbReference type="GO" id="GO:0043565">
    <property type="term" value="F:sequence-specific DNA binding"/>
    <property type="evidence" value="ECO:0007669"/>
    <property type="project" value="InterPro"/>
</dbReference>
<name>A0A3Q9BM18_9LACT</name>
<dbReference type="SMART" id="SM00342">
    <property type="entry name" value="HTH_ARAC"/>
    <property type="match status" value="1"/>
</dbReference>
<keyword evidence="6" id="KW-1185">Reference proteome</keyword>
<keyword evidence="3" id="KW-0804">Transcription</keyword>
<evidence type="ECO:0000256" key="3">
    <source>
        <dbReference type="ARBA" id="ARBA00023163"/>
    </source>
</evidence>
<dbReference type="SUPFAM" id="SSF51215">
    <property type="entry name" value="Regulatory protein AraC"/>
    <property type="match status" value="1"/>
</dbReference>